<evidence type="ECO:0000313" key="15">
    <source>
        <dbReference type="Proteomes" id="UP000250321"/>
    </source>
</evidence>
<evidence type="ECO:0000256" key="6">
    <source>
        <dbReference type="ARBA" id="ARBA00022692"/>
    </source>
</evidence>
<dbReference type="Proteomes" id="UP000250321">
    <property type="component" value="Unassembled WGS sequence"/>
</dbReference>
<keyword evidence="11" id="KW-0294">Fucose metabolism</keyword>
<evidence type="ECO:0000256" key="5">
    <source>
        <dbReference type="ARBA" id="ARBA00022679"/>
    </source>
</evidence>
<keyword evidence="10" id="KW-0325">Glycoprotein</keyword>
<dbReference type="PANTHER" id="PTHR31741:SF45">
    <property type="entry name" value="O-FUCOSYLTRANSFERASE FAMILY PROTEIN"/>
    <property type="match status" value="1"/>
</dbReference>
<dbReference type="InterPro" id="IPR024709">
    <property type="entry name" value="FucosylTrfase_pln"/>
</dbReference>
<dbReference type="InterPro" id="IPR019378">
    <property type="entry name" value="GDP-Fuc_O-FucTrfase"/>
</dbReference>
<evidence type="ECO:0000256" key="2">
    <source>
        <dbReference type="ARBA" id="ARBA00004881"/>
    </source>
</evidence>
<evidence type="ECO:0000256" key="7">
    <source>
        <dbReference type="ARBA" id="ARBA00022968"/>
    </source>
</evidence>
<keyword evidence="8" id="KW-1133">Transmembrane helix</keyword>
<dbReference type="GO" id="GO:0005737">
    <property type="term" value="C:cytoplasm"/>
    <property type="evidence" value="ECO:0007669"/>
    <property type="project" value="TreeGrafter"/>
</dbReference>
<dbReference type="AlphaFoldDB" id="A0A314XWA6"/>
<dbReference type="PANTHER" id="PTHR31741">
    <property type="entry name" value="OS02G0726500 PROTEIN-RELATED"/>
    <property type="match status" value="1"/>
</dbReference>
<keyword evidence="5" id="KW-0808">Transferase</keyword>
<gene>
    <name evidence="14" type="ORF">Pyn_13979</name>
</gene>
<comment type="pathway">
    <text evidence="2">Glycan metabolism.</text>
</comment>
<keyword evidence="7" id="KW-0735">Signal-anchor</keyword>
<proteinExistence type="inferred from homology"/>
<dbReference type="Pfam" id="PF10250">
    <property type="entry name" value="O-FucT"/>
    <property type="match status" value="2"/>
</dbReference>
<evidence type="ECO:0000256" key="1">
    <source>
        <dbReference type="ARBA" id="ARBA00004606"/>
    </source>
</evidence>
<evidence type="ECO:0000256" key="11">
    <source>
        <dbReference type="ARBA" id="ARBA00023253"/>
    </source>
</evidence>
<dbReference type="GO" id="GO:0006004">
    <property type="term" value="P:fucose metabolic process"/>
    <property type="evidence" value="ECO:0007669"/>
    <property type="project" value="UniProtKB-KW"/>
</dbReference>
<accession>A0A314XWA6</accession>
<evidence type="ECO:0000256" key="13">
    <source>
        <dbReference type="ARBA" id="ARBA00030350"/>
    </source>
</evidence>
<comment type="subcellular location">
    <subcellularLocation>
        <location evidence="1">Membrane</location>
        <topology evidence="1">Single-pass type II membrane protein</topology>
    </subcellularLocation>
</comment>
<evidence type="ECO:0000256" key="12">
    <source>
        <dbReference type="ARBA" id="ARBA00023277"/>
    </source>
</evidence>
<dbReference type="GO" id="GO:0016757">
    <property type="term" value="F:glycosyltransferase activity"/>
    <property type="evidence" value="ECO:0007669"/>
    <property type="project" value="UniProtKB-KW"/>
</dbReference>
<sequence length="471" mass="54325">MDKKDDSKDPGFGEVKKEKPLNSKIRYSRYTGAIKAEVLKGLIAGGIKAEKLKTFINWSIKDPKLKGLVISRTRLERLKLWAARATTVLLLWAIAMQLKALGENLLPRISKSSFPPQRVYENNGYLMVSSNGGLNQMRSGICDMVAIARYMNVTLIVPELDNTSFWNDRSQFEDIFDVDYFIASLRDEVRILKELPPEQKKKVELESLYSMPPISWSNMTYYYNTIIPRMKTYEIVHFTKTDARLANNGIPEEVQKLRCRANYQALRFAPPIEELGKKIVRILRERGPFLVLHLRYEMDMVAFSGCTEGCNEEEIEETTKMRYAYPWWKEKEIDSVKKETLVEASDLVPFQNHSNQMAALDYYVAIESDIFAPTYGGNMAKVVEGHRRYLGYKKTILLDRRALVDLIDQYNNGTLSWNQFSVRVKAAHADRMGNPTTRLEVPGKPKEEDYFYTNPQECLPLVNDEAMNQED</sequence>
<dbReference type="GO" id="GO:0016020">
    <property type="term" value="C:membrane"/>
    <property type="evidence" value="ECO:0007669"/>
    <property type="project" value="UniProtKB-SubCell"/>
</dbReference>
<dbReference type="CDD" id="cd11299">
    <property type="entry name" value="O-FucT_plant"/>
    <property type="match status" value="1"/>
</dbReference>
<keyword evidence="6" id="KW-0812">Transmembrane</keyword>
<keyword evidence="9" id="KW-0472">Membrane</keyword>
<comment type="similarity">
    <text evidence="3">Belongs to the glycosyltransferase GT106 family.</text>
</comment>
<evidence type="ECO:0000313" key="14">
    <source>
        <dbReference type="EMBL" id="PQP96898.1"/>
    </source>
</evidence>
<evidence type="ECO:0000256" key="8">
    <source>
        <dbReference type="ARBA" id="ARBA00022989"/>
    </source>
</evidence>
<evidence type="ECO:0000256" key="9">
    <source>
        <dbReference type="ARBA" id="ARBA00023136"/>
    </source>
</evidence>
<keyword evidence="12" id="KW-0119">Carbohydrate metabolism</keyword>
<name>A0A314XWA6_PRUYE</name>
<keyword evidence="15" id="KW-1185">Reference proteome</keyword>
<comment type="caution">
    <text evidence="14">The sequence shown here is derived from an EMBL/GenBank/DDBJ whole genome shotgun (WGS) entry which is preliminary data.</text>
</comment>
<evidence type="ECO:0000256" key="3">
    <source>
        <dbReference type="ARBA" id="ARBA00007737"/>
    </source>
</evidence>
<dbReference type="STRING" id="2094558.A0A314XWA6"/>
<evidence type="ECO:0000256" key="10">
    <source>
        <dbReference type="ARBA" id="ARBA00023180"/>
    </source>
</evidence>
<dbReference type="OrthoDB" id="1874781at2759"/>
<evidence type="ECO:0000256" key="4">
    <source>
        <dbReference type="ARBA" id="ARBA00022676"/>
    </source>
</evidence>
<keyword evidence="4" id="KW-0328">Glycosyltransferase</keyword>
<organism evidence="14 15">
    <name type="scientific">Prunus yedoensis var. nudiflora</name>
    <dbReference type="NCBI Taxonomy" id="2094558"/>
    <lineage>
        <taxon>Eukaryota</taxon>
        <taxon>Viridiplantae</taxon>
        <taxon>Streptophyta</taxon>
        <taxon>Embryophyta</taxon>
        <taxon>Tracheophyta</taxon>
        <taxon>Spermatophyta</taxon>
        <taxon>Magnoliopsida</taxon>
        <taxon>eudicotyledons</taxon>
        <taxon>Gunneridae</taxon>
        <taxon>Pentapetalae</taxon>
        <taxon>rosids</taxon>
        <taxon>fabids</taxon>
        <taxon>Rosales</taxon>
        <taxon>Rosaceae</taxon>
        <taxon>Amygdaloideae</taxon>
        <taxon>Amygdaleae</taxon>
        <taxon>Prunus</taxon>
    </lineage>
</organism>
<reference evidence="14 15" key="1">
    <citation type="submission" date="2018-02" db="EMBL/GenBank/DDBJ databases">
        <title>Draft genome of wild Prunus yedoensis var. nudiflora.</title>
        <authorList>
            <person name="Baek S."/>
            <person name="Kim J.-H."/>
            <person name="Choi K."/>
            <person name="Kim G.-B."/>
            <person name="Cho A."/>
            <person name="Jang H."/>
            <person name="Shin C.-H."/>
            <person name="Yu H.-J."/>
            <person name="Mun J.-H."/>
        </authorList>
    </citation>
    <scope>NUCLEOTIDE SEQUENCE [LARGE SCALE GENOMIC DNA]</scope>
    <source>
        <strain evidence="15">cv. Jeju island</strain>
        <tissue evidence="14">Leaf</tissue>
    </source>
</reference>
<dbReference type="EMBL" id="PJQY01002047">
    <property type="protein sequence ID" value="PQP96898.1"/>
    <property type="molecule type" value="Genomic_DNA"/>
</dbReference>
<protein>
    <recommendedName>
        <fullName evidence="13">O-fucosyltransferase family protein</fullName>
    </recommendedName>
</protein>